<dbReference type="Pfam" id="PF11353">
    <property type="entry name" value="DUF3153"/>
    <property type="match status" value="1"/>
</dbReference>
<dbReference type="PROSITE" id="PS51257">
    <property type="entry name" value="PROKAR_LIPOPROTEIN"/>
    <property type="match status" value="1"/>
</dbReference>
<gene>
    <name evidence="3" type="ORF">BC008_43725</name>
</gene>
<evidence type="ECO:0000256" key="2">
    <source>
        <dbReference type="SAM" id="SignalP"/>
    </source>
</evidence>
<accession>A0A0V7ZTJ7</accession>
<evidence type="ECO:0000256" key="1">
    <source>
        <dbReference type="SAM" id="Phobius"/>
    </source>
</evidence>
<dbReference type="Proteomes" id="UP000053372">
    <property type="component" value="Unassembled WGS sequence"/>
</dbReference>
<evidence type="ECO:0000313" key="3">
    <source>
        <dbReference type="EMBL" id="KST67671.1"/>
    </source>
</evidence>
<name>A0A0V7ZTJ7_9CYAN</name>
<organism evidence="3 4">
    <name type="scientific">Mastigocoleus testarum BC008</name>
    <dbReference type="NCBI Taxonomy" id="371196"/>
    <lineage>
        <taxon>Bacteria</taxon>
        <taxon>Bacillati</taxon>
        <taxon>Cyanobacteriota</taxon>
        <taxon>Cyanophyceae</taxon>
        <taxon>Nostocales</taxon>
        <taxon>Hapalosiphonaceae</taxon>
        <taxon>Mastigocoleus</taxon>
    </lineage>
</organism>
<sequence length="258" mass="29200">MRRVICIVAIALLLSGCVEYDVGTTFYNANSGELVQKIQLGDRLTSFSGESVYDWLDDIQSSARQVGGKTKRVSQKELIVTIPFSSGHELQEKFNKFFHPERKKNSKSKVKSKDNRANSEFNQIESNLVVSDNNFIFFNRERLIYNLDLRSLGLISNKGNALVNTDSILDLEFVLNTPWGAKNIQKSENALPADKQEDKLVWELKSGKLNHVEVVFWLPNLFAIGTLLIVLFVWGGIFLRYTVIPLPAMDIPQKTATE</sequence>
<evidence type="ECO:0008006" key="5">
    <source>
        <dbReference type="Google" id="ProtNLM"/>
    </source>
</evidence>
<comment type="caution">
    <text evidence="3">The sequence shown here is derived from an EMBL/GenBank/DDBJ whole genome shotgun (WGS) entry which is preliminary data.</text>
</comment>
<dbReference type="AlphaFoldDB" id="A0A0V7ZTJ7"/>
<keyword evidence="1" id="KW-1133">Transmembrane helix</keyword>
<dbReference type="InterPro" id="IPR021499">
    <property type="entry name" value="DUF3153"/>
</dbReference>
<reference evidence="3 4" key="1">
    <citation type="journal article" date="2015" name="Genome Announc.">
        <title>Draft Genome of the Euendolithic (true boring) Cyanobacterium Mastigocoleus testarum strain BC008.</title>
        <authorList>
            <person name="Guida B.S."/>
            <person name="Garcia-Pichel F."/>
        </authorList>
    </citation>
    <scope>NUCLEOTIDE SEQUENCE [LARGE SCALE GENOMIC DNA]</scope>
    <source>
        <strain evidence="3 4">BC008</strain>
    </source>
</reference>
<keyword evidence="1" id="KW-0812">Transmembrane</keyword>
<feature type="chain" id="PRO_5006890174" description="DUF3153 domain-containing protein" evidence="2">
    <location>
        <begin position="21"/>
        <end position="258"/>
    </location>
</feature>
<keyword evidence="1" id="KW-0472">Membrane</keyword>
<evidence type="ECO:0000313" key="4">
    <source>
        <dbReference type="Proteomes" id="UP000053372"/>
    </source>
</evidence>
<feature type="signal peptide" evidence="2">
    <location>
        <begin position="1"/>
        <end position="20"/>
    </location>
</feature>
<dbReference type="EMBL" id="LMTZ01000085">
    <property type="protein sequence ID" value="KST67671.1"/>
    <property type="molecule type" value="Genomic_DNA"/>
</dbReference>
<feature type="transmembrane region" description="Helical" evidence="1">
    <location>
        <begin position="214"/>
        <end position="239"/>
    </location>
</feature>
<keyword evidence="4" id="KW-1185">Reference proteome</keyword>
<keyword evidence="2" id="KW-0732">Signal</keyword>
<protein>
    <recommendedName>
        <fullName evidence="5">DUF3153 domain-containing protein</fullName>
    </recommendedName>
</protein>
<proteinExistence type="predicted"/>